<protein>
    <submittedName>
        <fullName evidence="2">Uncharacterized protein</fullName>
    </submittedName>
</protein>
<evidence type="ECO:0000256" key="1">
    <source>
        <dbReference type="SAM" id="Phobius"/>
    </source>
</evidence>
<dbReference type="AlphaFoldDB" id="A0A7S4K1G0"/>
<gene>
    <name evidence="2" type="ORF">OAUR00152_LOCUS36965</name>
</gene>
<accession>A0A7S4K1G0</accession>
<reference evidence="2" key="1">
    <citation type="submission" date="2021-01" db="EMBL/GenBank/DDBJ databases">
        <authorList>
            <person name="Corre E."/>
            <person name="Pelletier E."/>
            <person name="Niang G."/>
            <person name="Scheremetjew M."/>
            <person name="Finn R."/>
            <person name="Kale V."/>
            <person name="Holt S."/>
            <person name="Cochrane G."/>
            <person name="Meng A."/>
            <person name="Brown T."/>
            <person name="Cohen L."/>
        </authorList>
    </citation>
    <scope>NUCLEOTIDE SEQUENCE</scope>
    <source>
        <strain evidence="2">Isolate 1302-5</strain>
    </source>
</reference>
<organism evidence="2">
    <name type="scientific">Odontella aurita</name>
    <dbReference type="NCBI Taxonomy" id="265563"/>
    <lineage>
        <taxon>Eukaryota</taxon>
        <taxon>Sar</taxon>
        <taxon>Stramenopiles</taxon>
        <taxon>Ochrophyta</taxon>
        <taxon>Bacillariophyta</taxon>
        <taxon>Mediophyceae</taxon>
        <taxon>Biddulphiophycidae</taxon>
        <taxon>Eupodiscales</taxon>
        <taxon>Odontellaceae</taxon>
        <taxon>Odontella</taxon>
    </lineage>
</organism>
<feature type="transmembrane region" description="Helical" evidence="1">
    <location>
        <begin position="198"/>
        <end position="219"/>
    </location>
</feature>
<sequence length="301" mass="32230">MSRNTGVSAIPSLLDNCTSVQISTGHKSSEYSVVRKPGLTSNGGIEGSFPIYDTSSHGVGEKKPLSTKDLSKLGKEREIARVHIKCSSRNKRDFDVNVVAANGTVVAQFKRSAGPSLFENRGQAVEMPVKVAILQEGREAPRFGEGTVEMKEIGSCTFNVSGHPRLTVYGDSLSGDDAVTSFEMTRPFCNFHSTMCCLGFLLFLPTFGIATCVSIGCSLKKPLKYDMQKTRSGGKSIDLSPLLVRGTDTHIDFNDLSLANGGVITPQVIASDKFSMLMYAIITACENVVEPPSNNSGGSSL</sequence>
<name>A0A7S4K1G0_9STRA</name>
<evidence type="ECO:0000313" key="2">
    <source>
        <dbReference type="EMBL" id="CAE2279807.1"/>
    </source>
</evidence>
<keyword evidence="1" id="KW-0472">Membrane</keyword>
<keyword evidence="1" id="KW-1133">Transmembrane helix</keyword>
<proteinExistence type="predicted"/>
<keyword evidence="1" id="KW-0812">Transmembrane</keyword>
<dbReference type="EMBL" id="HBKQ01053794">
    <property type="protein sequence ID" value="CAE2279807.1"/>
    <property type="molecule type" value="Transcribed_RNA"/>
</dbReference>